<proteinExistence type="predicted"/>
<dbReference type="OrthoDB" id="2507422at2759"/>
<keyword evidence="2" id="KW-0863">Zinc-finger</keyword>
<dbReference type="PROSITE" id="PS50158">
    <property type="entry name" value="ZF_CCHC"/>
    <property type="match status" value="1"/>
</dbReference>
<keyword evidence="2" id="KW-0479">Metal-binding</keyword>
<organism evidence="4 5">
    <name type="scientific">Puccinia sorghi</name>
    <dbReference type="NCBI Taxonomy" id="27349"/>
    <lineage>
        <taxon>Eukaryota</taxon>
        <taxon>Fungi</taxon>
        <taxon>Dikarya</taxon>
        <taxon>Basidiomycota</taxon>
        <taxon>Pucciniomycotina</taxon>
        <taxon>Pucciniomycetes</taxon>
        <taxon>Pucciniales</taxon>
        <taxon>Pucciniaceae</taxon>
        <taxon>Puccinia</taxon>
    </lineage>
</organism>
<reference evidence="4 5" key="1">
    <citation type="submission" date="2015-08" db="EMBL/GenBank/DDBJ databases">
        <title>Next Generation Sequencing and Analysis of the Genome of Puccinia sorghi L Schw, the Causal Agent of Maize Common Rust.</title>
        <authorList>
            <person name="Rochi L."/>
            <person name="Burguener G."/>
            <person name="Darino M."/>
            <person name="Turjanski A."/>
            <person name="Kreff E."/>
            <person name="Dieguez M.J."/>
            <person name="Sacco F."/>
        </authorList>
    </citation>
    <scope>NUCLEOTIDE SEQUENCE [LARGE SCALE GENOMIC DNA]</scope>
    <source>
        <strain evidence="4 5">RO10H11247</strain>
    </source>
</reference>
<evidence type="ECO:0000313" key="5">
    <source>
        <dbReference type="Proteomes" id="UP000037035"/>
    </source>
</evidence>
<keyword evidence="5" id="KW-1185">Reference proteome</keyword>
<dbReference type="InterPro" id="IPR036875">
    <property type="entry name" value="Znf_CCHC_sf"/>
</dbReference>
<evidence type="ECO:0000256" key="1">
    <source>
        <dbReference type="ARBA" id="ARBA00022664"/>
    </source>
</evidence>
<dbReference type="SUPFAM" id="SSF57756">
    <property type="entry name" value="Retrovirus zinc finger-like domains"/>
    <property type="match status" value="1"/>
</dbReference>
<dbReference type="InterPro" id="IPR001878">
    <property type="entry name" value="Znf_CCHC"/>
</dbReference>
<dbReference type="Pfam" id="PF00098">
    <property type="entry name" value="zf-CCHC"/>
    <property type="match status" value="1"/>
</dbReference>
<keyword evidence="1" id="KW-0507">mRNA processing</keyword>
<feature type="non-terminal residue" evidence="4">
    <location>
        <position position="1"/>
    </location>
</feature>
<accession>A0A0L6U6B9</accession>
<dbReference type="GO" id="GO:0003676">
    <property type="term" value="F:nucleic acid binding"/>
    <property type="evidence" value="ECO:0007669"/>
    <property type="project" value="InterPro"/>
</dbReference>
<name>A0A0L6U6B9_9BASI</name>
<sequence length="181" mass="20030">LMTLMEGKVEYAGGRPTARAVQNGVEDKEKAKRGSANIKCYTCGTAGHTSRSCPKNVNVVDDEFSQDVALDKGSNFGEEEQIIGMVAETTLAVQEARGRNNLVKRSCCGKRCLALLDSRAVRSVVGKKYLEEFCPKWEDFKLTAELGKCRSASGELKVYVVVYLNDILVYTKNFDDHVQHI</sequence>
<dbReference type="Gene3D" id="4.10.60.10">
    <property type="entry name" value="Zinc finger, CCHC-type"/>
    <property type="match status" value="1"/>
</dbReference>
<dbReference type="GO" id="GO:0008270">
    <property type="term" value="F:zinc ion binding"/>
    <property type="evidence" value="ECO:0007669"/>
    <property type="project" value="UniProtKB-KW"/>
</dbReference>
<dbReference type="GO" id="GO:0006397">
    <property type="term" value="P:mRNA processing"/>
    <property type="evidence" value="ECO:0007669"/>
    <property type="project" value="UniProtKB-KW"/>
</dbReference>
<dbReference type="AlphaFoldDB" id="A0A0L6U6B9"/>
<dbReference type="VEuPathDB" id="FungiDB:VP01_9533g1"/>
<dbReference type="Proteomes" id="UP000037035">
    <property type="component" value="Unassembled WGS sequence"/>
</dbReference>
<evidence type="ECO:0000313" key="4">
    <source>
        <dbReference type="EMBL" id="KNZ44068.1"/>
    </source>
</evidence>
<dbReference type="SMART" id="SM00343">
    <property type="entry name" value="ZnF_C2HC"/>
    <property type="match status" value="1"/>
</dbReference>
<dbReference type="EMBL" id="LAVV01015196">
    <property type="protein sequence ID" value="KNZ44068.1"/>
    <property type="molecule type" value="Genomic_DNA"/>
</dbReference>
<keyword evidence="2" id="KW-0862">Zinc</keyword>
<comment type="caution">
    <text evidence="4">The sequence shown here is derived from an EMBL/GenBank/DDBJ whole genome shotgun (WGS) entry which is preliminary data.</text>
</comment>
<feature type="domain" description="CCHC-type" evidence="3">
    <location>
        <begin position="39"/>
        <end position="55"/>
    </location>
</feature>
<protein>
    <recommendedName>
        <fullName evidence="3">CCHC-type domain-containing protein</fullName>
    </recommendedName>
</protein>
<evidence type="ECO:0000259" key="3">
    <source>
        <dbReference type="PROSITE" id="PS50158"/>
    </source>
</evidence>
<evidence type="ECO:0000256" key="2">
    <source>
        <dbReference type="PROSITE-ProRule" id="PRU00047"/>
    </source>
</evidence>
<gene>
    <name evidence="4" type="ORF">VP01_9533g1</name>
</gene>